<accession>A0A6G3QUD3</accession>
<protein>
    <submittedName>
        <fullName evidence="1">Uncharacterized protein</fullName>
    </submittedName>
</protein>
<proteinExistence type="predicted"/>
<comment type="caution">
    <text evidence="1">The sequence shown here is derived from an EMBL/GenBank/DDBJ whole genome shotgun (WGS) entry which is preliminary data.</text>
</comment>
<name>A0A6G3QUD3_9ACTN</name>
<dbReference type="EMBL" id="JAAGMD010000369">
    <property type="protein sequence ID" value="NEA86942.1"/>
    <property type="molecule type" value="Genomic_DNA"/>
</dbReference>
<evidence type="ECO:0000313" key="1">
    <source>
        <dbReference type="EMBL" id="NEA86942.1"/>
    </source>
</evidence>
<gene>
    <name evidence="1" type="ORF">G3I53_13035</name>
</gene>
<reference evidence="1" key="1">
    <citation type="submission" date="2020-01" db="EMBL/GenBank/DDBJ databases">
        <title>Insect and environment-associated Actinomycetes.</title>
        <authorList>
            <person name="Currrie C."/>
            <person name="Chevrette M."/>
            <person name="Carlson C."/>
            <person name="Stubbendieck R."/>
            <person name="Wendt-Pienkowski E."/>
        </authorList>
    </citation>
    <scope>NUCLEOTIDE SEQUENCE</scope>
    <source>
        <strain evidence="1">SID14436</strain>
    </source>
</reference>
<sequence>MDIARHMALLDELCVRPFPADHGSSHGGPRGPGHHVVVLAGSHSLRADPASWAATVEQIEAECEALRERLTARWGPPGLWNLQTVLLRTEREEIPEPWAWLSARAGTAWLWEVEGTGRWAAVAVADRDGADGVQLLAVVSAIPPV</sequence>
<dbReference type="AlphaFoldDB" id="A0A6G3QUD3"/>
<organism evidence="1">
    <name type="scientific">Streptomyces sp. SID14436</name>
    <dbReference type="NCBI Taxonomy" id="2706070"/>
    <lineage>
        <taxon>Bacteria</taxon>
        <taxon>Bacillati</taxon>
        <taxon>Actinomycetota</taxon>
        <taxon>Actinomycetes</taxon>
        <taxon>Kitasatosporales</taxon>
        <taxon>Streptomycetaceae</taxon>
        <taxon>Streptomyces</taxon>
    </lineage>
</organism>
<dbReference type="RefSeq" id="WP_164334224.1">
    <property type="nucleotide sequence ID" value="NZ_JAAGMD010000369.1"/>
</dbReference>